<comment type="similarity">
    <text evidence="1">To endonucleases of group I introns of fungi and phage.</text>
</comment>
<protein>
    <recommendedName>
        <fullName evidence="2">GIY-YIG domain-containing protein</fullName>
    </recommendedName>
</protein>
<dbReference type="PROSITE" id="PS50164">
    <property type="entry name" value="GIY_YIG"/>
    <property type="match status" value="1"/>
</dbReference>
<sequence>YKQKNMVSFKETYNPFKSMDMNSTKLYKNNISSFMTTPGHHLILRGSESKFTKLNIMNIQKRNYNVKNNYMTTDKSINEVLKELNIELLEAWDNLENSSVRLNINNTVKNKSGIYIIINKINNKFYIGSSMNKLYARFSRHLLNYHGSKLLKRAVKLYGLNNFIYGIIEFKDVITNNSDIMNNSLREELAFSETLYILTLSPEYNILTEAYSSKGYKHTSETIQKMKDSFTKERRMLLSKMQSDMKNKLPEERKEKLRQINLNKIVSKVTKDKLSDKLSKTIKLYNMNNKLLCSFKNIPMASHYLCTSQKTILRSLNKGIIYVPTVFMSYLNMKFLSNNNNIKSFINKNDLMYINSRNKSSLKKSSIVPFSWNTKLFITNK</sequence>
<dbReference type="GO" id="GO:0003677">
    <property type="term" value="F:DNA binding"/>
    <property type="evidence" value="ECO:0007669"/>
    <property type="project" value="InterPro"/>
</dbReference>
<dbReference type="GO" id="GO:0004519">
    <property type="term" value="F:endonuclease activity"/>
    <property type="evidence" value="ECO:0007669"/>
    <property type="project" value="InterPro"/>
</dbReference>
<dbReference type="NCBIfam" id="TIGR01453">
    <property type="entry name" value="grpIintron_endo"/>
    <property type="match status" value="1"/>
</dbReference>
<dbReference type="SMART" id="SM00465">
    <property type="entry name" value="GIYc"/>
    <property type="match status" value="1"/>
</dbReference>
<dbReference type="InterPro" id="IPR006350">
    <property type="entry name" value="Intron_endoG1"/>
</dbReference>
<evidence type="ECO:0000259" key="2">
    <source>
        <dbReference type="PROSITE" id="PS50164"/>
    </source>
</evidence>
<reference evidence="3" key="1">
    <citation type="journal article" date="2015" name="Mol. Biol. Evol.">
        <title>Extensive Horizontal Transfer and Homologous Recombination Generate Highly Chimeric Mitochondrial Genomes in Yeast.</title>
        <authorList>
            <person name="Wu B."/>
            <person name="Buljic A."/>
            <person name="Hao W."/>
        </authorList>
    </citation>
    <scope>NUCLEOTIDE SEQUENCE</scope>
    <source>
        <strain evidence="3">CBS 764</strain>
    </source>
</reference>
<feature type="non-terminal residue" evidence="3">
    <location>
        <position position="1"/>
    </location>
</feature>
<organism evidence="3">
    <name type="scientific">Torulaspora globosa</name>
    <dbReference type="NCBI Taxonomy" id="48254"/>
    <lineage>
        <taxon>Eukaryota</taxon>
        <taxon>Fungi</taxon>
        <taxon>Dikarya</taxon>
        <taxon>Ascomycota</taxon>
        <taxon>Saccharomycotina</taxon>
        <taxon>Saccharomycetes</taxon>
        <taxon>Saccharomycetales</taxon>
        <taxon>Saccharomycetaceae</taxon>
        <taxon>Torulaspora</taxon>
    </lineage>
</organism>
<accession>A0A142DDH4</accession>
<evidence type="ECO:0000256" key="1">
    <source>
        <dbReference type="ARBA" id="ARBA00010045"/>
    </source>
</evidence>
<dbReference type="InterPro" id="IPR035901">
    <property type="entry name" value="GIY-YIG_endonuc_sf"/>
</dbReference>
<gene>
    <name evidence="3" type="primary">orf381</name>
</gene>
<name>A0A142DDH4_9SACH</name>
<dbReference type="EMBL" id="KM595068">
    <property type="protein sequence ID" value="AMQ25908.1"/>
    <property type="molecule type" value="Genomic_DNA"/>
</dbReference>
<dbReference type="Pfam" id="PF01541">
    <property type="entry name" value="GIY-YIG"/>
    <property type="match status" value="1"/>
</dbReference>
<feature type="domain" description="GIY-YIG" evidence="2">
    <location>
        <begin position="110"/>
        <end position="206"/>
    </location>
</feature>
<dbReference type="SUPFAM" id="SSF82771">
    <property type="entry name" value="GIY-YIG endonuclease"/>
    <property type="match status" value="1"/>
</dbReference>
<reference evidence="3" key="2">
    <citation type="submission" date="2016-03" db="EMBL/GenBank/DDBJ databases">
        <authorList>
            <person name="Ploux O."/>
        </authorList>
    </citation>
    <scope>NUCLEOTIDE SEQUENCE</scope>
    <source>
        <strain evidence="3">CBS 764</strain>
    </source>
</reference>
<dbReference type="AlphaFoldDB" id="A0A142DDH4"/>
<proteinExistence type="predicted"/>
<dbReference type="Gene3D" id="3.40.1440.10">
    <property type="entry name" value="GIY-YIG endonuclease"/>
    <property type="match status" value="1"/>
</dbReference>
<keyword evidence="3" id="KW-0496">Mitochondrion</keyword>
<dbReference type="InterPro" id="IPR000305">
    <property type="entry name" value="GIY-YIG_endonuc"/>
</dbReference>
<dbReference type="InterPro" id="IPR003611">
    <property type="entry name" value="NUMOD3"/>
</dbReference>
<geneLocation type="mitochondrion" evidence="3"/>
<evidence type="ECO:0000313" key="3">
    <source>
        <dbReference type="EMBL" id="AMQ25908.1"/>
    </source>
</evidence>
<dbReference type="SMART" id="SM00496">
    <property type="entry name" value="IENR2"/>
    <property type="match status" value="2"/>
</dbReference>